<dbReference type="GO" id="GO:0032259">
    <property type="term" value="P:methylation"/>
    <property type="evidence" value="ECO:0007669"/>
    <property type="project" value="UniProtKB-KW"/>
</dbReference>
<keyword evidence="2 5" id="KW-0489">Methyltransferase</keyword>
<reference evidence="5 6" key="1">
    <citation type="submission" date="2023-04" db="EMBL/GenBank/DDBJ databases">
        <title>Complete genome sequence of Alisedimentitalea scapharcae.</title>
        <authorList>
            <person name="Rong J.-C."/>
            <person name="Yi M.-L."/>
            <person name="Zhao Q."/>
        </authorList>
    </citation>
    <scope>NUCLEOTIDE SEQUENCE [LARGE SCALE GENOMIC DNA]</scope>
    <source>
        <strain evidence="5 6">KCTC 42119</strain>
    </source>
</reference>
<dbReference type="GO" id="GO:0008168">
    <property type="term" value="F:methyltransferase activity"/>
    <property type="evidence" value="ECO:0007669"/>
    <property type="project" value="UniProtKB-KW"/>
</dbReference>
<name>A0ABZ2XPY5_9RHOB</name>
<gene>
    <name evidence="5" type="ORF">QEZ52_16300</name>
</gene>
<keyword evidence="3" id="KW-0808">Transferase</keyword>
<feature type="compositionally biased region" description="Polar residues" evidence="4">
    <location>
        <begin position="20"/>
        <end position="29"/>
    </location>
</feature>
<dbReference type="InterPro" id="IPR038601">
    <property type="entry name" value="MttB-like_sf"/>
</dbReference>
<dbReference type="Proteomes" id="UP001623232">
    <property type="component" value="Chromosome"/>
</dbReference>
<organism evidence="5 6">
    <name type="scientific">Aliisedimentitalea scapharcae</name>
    <dbReference type="NCBI Taxonomy" id="1524259"/>
    <lineage>
        <taxon>Bacteria</taxon>
        <taxon>Pseudomonadati</taxon>
        <taxon>Pseudomonadota</taxon>
        <taxon>Alphaproteobacteria</taxon>
        <taxon>Rhodobacterales</taxon>
        <taxon>Roseobacteraceae</taxon>
        <taxon>Aliisedimentitalea</taxon>
    </lineage>
</organism>
<proteinExistence type="inferred from homology"/>
<evidence type="ECO:0000256" key="1">
    <source>
        <dbReference type="ARBA" id="ARBA00007137"/>
    </source>
</evidence>
<comment type="similarity">
    <text evidence="1">Belongs to the trimethylamine methyltransferase family.</text>
</comment>
<evidence type="ECO:0000313" key="6">
    <source>
        <dbReference type="Proteomes" id="UP001623232"/>
    </source>
</evidence>
<sequence>MPNMSARRPSRRSGGRQARLVTQSETTGNEAVRAGLSGGRYKPLSDADMERIHNAALTILDRTGLSDHTPELLDLVLPKGAVLNAHNRLCFPRALMEDLLAGAAREFYVHARGERAGKDDMHCTAQSVYFSNSGTAVTTFDAETKSYRPSTLRDVYDFTRLVDQLENIHMLGDTVLATDVTGDLAHDMNVTYSILAGSQKPACLTFRDRSHLPHAIRMFDLASGGEGSFLKKPSVIFGGCPVVSPLRFGRENLELMIDTAKLGLTVDLAVPPQAGATAPATLAGTLAQAVAETLACVAIVNLINPGCPVCFAAWPFITDLRSGSFTGGGGEQALIGAAAVQMGNFYNLPTSVGAGMTDAKIPDAQYGLEKALTFTLAAHAGANRLCEFGGMIGSLMGCSFESMVIDDEAGGMILRTLRGIEVSDETLAVDVIHTCAIDPGHFLGNPHTLSYMNNEYVYPKLMDRERTDTWETEGKTDLLERARVKSDAILNSHFPNYFGAADAQVRSEFDIVFEADTMTRPAPRANVV</sequence>
<evidence type="ECO:0000313" key="5">
    <source>
        <dbReference type="EMBL" id="WZK88151.1"/>
    </source>
</evidence>
<keyword evidence="6" id="KW-1185">Reference proteome</keyword>
<evidence type="ECO:0000256" key="4">
    <source>
        <dbReference type="SAM" id="MobiDB-lite"/>
    </source>
</evidence>
<dbReference type="RefSeq" id="WP_406645520.1">
    <property type="nucleotide sequence ID" value="NZ_CP123584.1"/>
</dbReference>
<protein>
    <submittedName>
        <fullName evidence="5">Trimethylamine methyltransferase family protein</fullName>
    </submittedName>
</protein>
<evidence type="ECO:0000256" key="2">
    <source>
        <dbReference type="ARBA" id="ARBA00022603"/>
    </source>
</evidence>
<dbReference type="Pfam" id="PF06253">
    <property type="entry name" value="MTTB"/>
    <property type="match status" value="1"/>
</dbReference>
<feature type="region of interest" description="Disordered" evidence="4">
    <location>
        <begin position="1"/>
        <end position="29"/>
    </location>
</feature>
<dbReference type="InterPro" id="IPR010426">
    <property type="entry name" value="MTTB_MeTrfase"/>
</dbReference>
<evidence type="ECO:0000256" key="3">
    <source>
        <dbReference type="ARBA" id="ARBA00022679"/>
    </source>
</evidence>
<dbReference type="EMBL" id="CP123584">
    <property type="protein sequence ID" value="WZK88151.1"/>
    <property type="molecule type" value="Genomic_DNA"/>
</dbReference>
<accession>A0ABZ2XPY5</accession>
<dbReference type="Gene3D" id="3.20.20.480">
    <property type="entry name" value="Trimethylamine methyltransferase-like"/>
    <property type="match status" value="1"/>
</dbReference>